<dbReference type="InterPro" id="IPR000008">
    <property type="entry name" value="C2_dom"/>
</dbReference>
<dbReference type="PANTHER" id="PTHR12546:SF33">
    <property type="entry name" value="SPERM VESICLE FUSION PROTEIN FER-1"/>
    <property type="match status" value="1"/>
</dbReference>
<evidence type="ECO:0000256" key="4">
    <source>
        <dbReference type="ARBA" id="ARBA00022989"/>
    </source>
</evidence>
<dbReference type="EMBL" id="OA882184">
    <property type="protein sequence ID" value="CAD7273595.1"/>
    <property type="molecule type" value="Genomic_DNA"/>
</dbReference>
<dbReference type="GO" id="GO:0007009">
    <property type="term" value="P:plasma membrane organization"/>
    <property type="evidence" value="ECO:0007669"/>
    <property type="project" value="TreeGrafter"/>
</dbReference>
<sequence length="310" mass="33685">QHVNTGVLEFLVPFWFRNVTPLASHDAVQPHSVHRATETLTPSNCAGQKKASQVIKGSSAPEWDEVIEYELGSKNSPSPSDTVDLVVKDYEKIGRNSDVSKSTDRLLGKASLKLSEIWGHPPSPNPKQIDLTLLDKNASPVGSYLKVEISCTVPAAMQTTGPTQLVAISNTCDGTLSAAAGSAATAEGTASMQQQNEAYPNVFGNGMVSAARRQLPDKETKFQVRVKVIEARQLNAGSAASVNPVVQLKLLNQVETTSVSKATLNPWFDEEFYFYPSKRPMELFQENIIFEVSNAKKFRSDSIIGCFLVG</sequence>
<proteinExistence type="predicted"/>
<comment type="subcellular location">
    <subcellularLocation>
        <location evidence="1">Membrane</location>
        <topology evidence="1">Single-pass membrane protein</topology>
    </subcellularLocation>
</comment>
<evidence type="ECO:0000256" key="2">
    <source>
        <dbReference type="ARBA" id="ARBA00022692"/>
    </source>
</evidence>
<dbReference type="Proteomes" id="UP000678499">
    <property type="component" value="Unassembled WGS sequence"/>
</dbReference>
<dbReference type="PROSITE" id="PS50004">
    <property type="entry name" value="C2"/>
    <property type="match status" value="1"/>
</dbReference>
<evidence type="ECO:0000313" key="8">
    <source>
        <dbReference type="Proteomes" id="UP000678499"/>
    </source>
</evidence>
<dbReference type="Pfam" id="PF00168">
    <property type="entry name" value="C2"/>
    <property type="match status" value="2"/>
</dbReference>
<dbReference type="OrthoDB" id="10059618at2759"/>
<protein>
    <recommendedName>
        <fullName evidence="6">C2 domain-containing protein</fullName>
    </recommendedName>
</protein>
<evidence type="ECO:0000256" key="3">
    <source>
        <dbReference type="ARBA" id="ARBA00022737"/>
    </source>
</evidence>
<dbReference type="SUPFAM" id="SSF49562">
    <property type="entry name" value="C2 domain (Calcium/lipid-binding domain, CaLB)"/>
    <property type="match status" value="2"/>
</dbReference>
<accession>A0A7R9GAI7</accession>
<organism evidence="7">
    <name type="scientific">Notodromas monacha</name>
    <dbReference type="NCBI Taxonomy" id="399045"/>
    <lineage>
        <taxon>Eukaryota</taxon>
        <taxon>Metazoa</taxon>
        <taxon>Ecdysozoa</taxon>
        <taxon>Arthropoda</taxon>
        <taxon>Crustacea</taxon>
        <taxon>Oligostraca</taxon>
        <taxon>Ostracoda</taxon>
        <taxon>Podocopa</taxon>
        <taxon>Podocopida</taxon>
        <taxon>Cypridocopina</taxon>
        <taxon>Cypridoidea</taxon>
        <taxon>Cyprididae</taxon>
        <taxon>Notodromas</taxon>
    </lineage>
</organism>
<keyword evidence="5" id="KW-0472">Membrane</keyword>
<feature type="non-terminal residue" evidence="7">
    <location>
        <position position="1"/>
    </location>
</feature>
<evidence type="ECO:0000259" key="6">
    <source>
        <dbReference type="PROSITE" id="PS50004"/>
    </source>
</evidence>
<evidence type="ECO:0000256" key="1">
    <source>
        <dbReference type="ARBA" id="ARBA00004167"/>
    </source>
</evidence>
<gene>
    <name evidence="7" type="ORF">NMOB1V02_LOCUS1475</name>
</gene>
<evidence type="ECO:0000256" key="5">
    <source>
        <dbReference type="ARBA" id="ARBA00023136"/>
    </source>
</evidence>
<name>A0A7R9GAI7_9CRUS</name>
<keyword evidence="4" id="KW-1133">Transmembrane helix</keyword>
<reference evidence="7" key="1">
    <citation type="submission" date="2020-11" db="EMBL/GenBank/DDBJ databases">
        <authorList>
            <person name="Tran Van P."/>
        </authorList>
    </citation>
    <scope>NUCLEOTIDE SEQUENCE</scope>
</reference>
<dbReference type="InterPro" id="IPR035892">
    <property type="entry name" value="C2_domain_sf"/>
</dbReference>
<evidence type="ECO:0000313" key="7">
    <source>
        <dbReference type="EMBL" id="CAD7273595.1"/>
    </source>
</evidence>
<dbReference type="EMBL" id="CAJPEX010000147">
    <property type="protein sequence ID" value="CAG0913747.1"/>
    <property type="molecule type" value="Genomic_DNA"/>
</dbReference>
<feature type="domain" description="C2" evidence="6">
    <location>
        <begin position="204"/>
        <end position="310"/>
    </location>
</feature>
<dbReference type="SMART" id="SM00239">
    <property type="entry name" value="C2"/>
    <property type="match status" value="2"/>
</dbReference>
<dbReference type="GO" id="GO:0016020">
    <property type="term" value="C:membrane"/>
    <property type="evidence" value="ECO:0007669"/>
    <property type="project" value="UniProtKB-SubCell"/>
</dbReference>
<dbReference type="GO" id="GO:0061025">
    <property type="term" value="P:membrane fusion"/>
    <property type="evidence" value="ECO:0007669"/>
    <property type="project" value="TreeGrafter"/>
</dbReference>
<keyword evidence="3" id="KW-0677">Repeat</keyword>
<dbReference type="AlphaFoldDB" id="A0A7R9GAI7"/>
<dbReference type="Gene3D" id="2.60.40.150">
    <property type="entry name" value="C2 domain"/>
    <property type="match status" value="2"/>
</dbReference>
<dbReference type="PANTHER" id="PTHR12546">
    <property type="entry name" value="FER-1-LIKE"/>
    <property type="match status" value="1"/>
</dbReference>
<keyword evidence="8" id="KW-1185">Reference proteome</keyword>
<keyword evidence="2" id="KW-0812">Transmembrane</keyword>
<dbReference type="InterPro" id="IPR037721">
    <property type="entry name" value="Ferlin"/>
</dbReference>